<protein>
    <submittedName>
        <fullName evidence="6">Glycolate oxidase, subunit GlcD</fullName>
        <ecNumber evidence="6">1.-.-.-</ecNumber>
        <ecNumber evidence="6">1.1.-.-</ecNumber>
    </submittedName>
</protein>
<dbReference type="InterPro" id="IPR016171">
    <property type="entry name" value="Vanillyl_alc_oxidase_C-sub2"/>
</dbReference>
<dbReference type="Gene3D" id="3.30.70.2740">
    <property type="match status" value="1"/>
</dbReference>
<evidence type="ECO:0000256" key="1">
    <source>
        <dbReference type="ARBA" id="ARBA00001974"/>
    </source>
</evidence>
<comment type="cofactor">
    <cofactor evidence="1">
        <name>FAD</name>
        <dbReference type="ChEBI" id="CHEBI:57692"/>
    </cofactor>
</comment>
<dbReference type="InterPro" id="IPR016166">
    <property type="entry name" value="FAD-bd_PCMH"/>
</dbReference>
<evidence type="ECO:0000313" key="7">
    <source>
        <dbReference type="Proteomes" id="UP000254978"/>
    </source>
</evidence>
<dbReference type="Gene3D" id="1.10.45.10">
    <property type="entry name" value="Vanillyl-alcohol Oxidase, Chain A, domain 4"/>
    <property type="match status" value="1"/>
</dbReference>
<dbReference type="InterPro" id="IPR004113">
    <property type="entry name" value="FAD-bd_oxidored_4_C"/>
</dbReference>
<dbReference type="EC" id="1.-.-.-" evidence="6"/>
<keyword evidence="4 6" id="KW-0560">Oxidoreductase</keyword>
<dbReference type="SUPFAM" id="SSF55103">
    <property type="entry name" value="FAD-linked oxidases, C-terminal domain"/>
    <property type="match status" value="1"/>
</dbReference>
<name>A0A378TFC7_9MYCO</name>
<dbReference type="InterPro" id="IPR036318">
    <property type="entry name" value="FAD-bd_PCMH-like_sf"/>
</dbReference>
<dbReference type="InterPro" id="IPR051914">
    <property type="entry name" value="FAD-linked_OxidoTrans_Type4"/>
</dbReference>
<dbReference type="PANTHER" id="PTHR42934">
    <property type="entry name" value="GLYCOLATE OXIDASE SUBUNIT GLCD"/>
    <property type="match status" value="1"/>
</dbReference>
<dbReference type="GO" id="GO:0016491">
    <property type="term" value="F:oxidoreductase activity"/>
    <property type="evidence" value="ECO:0007669"/>
    <property type="project" value="UniProtKB-KW"/>
</dbReference>
<accession>A0A378TFC7</accession>
<reference evidence="6 7" key="1">
    <citation type="submission" date="2018-06" db="EMBL/GenBank/DDBJ databases">
        <authorList>
            <consortium name="Pathogen Informatics"/>
            <person name="Doyle S."/>
        </authorList>
    </citation>
    <scope>NUCLEOTIDE SEQUENCE [LARGE SCALE GENOMIC DNA]</scope>
    <source>
        <strain evidence="6 7">NCTC10821</strain>
    </source>
</reference>
<dbReference type="EMBL" id="UGQT01000001">
    <property type="protein sequence ID" value="STZ58513.1"/>
    <property type="molecule type" value="Genomic_DNA"/>
</dbReference>
<dbReference type="InterPro" id="IPR016164">
    <property type="entry name" value="FAD-linked_Oxase-like_C"/>
</dbReference>
<dbReference type="InterPro" id="IPR016169">
    <property type="entry name" value="FAD-bd_PCMH_sub2"/>
</dbReference>
<dbReference type="RefSeq" id="WP_115278313.1">
    <property type="nucleotide sequence ID" value="NZ_AP022600.1"/>
</dbReference>
<evidence type="ECO:0000259" key="5">
    <source>
        <dbReference type="PROSITE" id="PS51387"/>
    </source>
</evidence>
<dbReference type="PROSITE" id="PS51387">
    <property type="entry name" value="FAD_PCMH"/>
    <property type="match status" value="1"/>
</dbReference>
<dbReference type="InterPro" id="IPR006094">
    <property type="entry name" value="Oxid_FAD_bind_N"/>
</dbReference>
<dbReference type="Pfam" id="PF01565">
    <property type="entry name" value="FAD_binding_4"/>
    <property type="match status" value="1"/>
</dbReference>
<dbReference type="AlphaFoldDB" id="A0A378TFC7"/>
<dbReference type="Pfam" id="PF02913">
    <property type="entry name" value="FAD-oxidase_C"/>
    <property type="match status" value="1"/>
</dbReference>
<evidence type="ECO:0000313" key="6">
    <source>
        <dbReference type="EMBL" id="STZ58513.1"/>
    </source>
</evidence>
<dbReference type="GO" id="GO:0071949">
    <property type="term" value="F:FAD binding"/>
    <property type="evidence" value="ECO:0007669"/>
    <property type="project" value="InterPro"/>
</dbReference>
<dbReference type="Gene3D" id="3.30.465.10">
    <property type="match status" value="2"/>
</dbReference>
<evidence type="ECO:0000256" key="3">
    <source>
        <dbReference type="ARBA" id="ARBA00022827"/>
    </source>
</evidence>
<dbReference type="Proteomes" id="UP000254978">
    <property type="component" value="Unassembled WGS sequence"/>
</dbReference>
<keyword evidence="3" id="KW-0274">FAD</keyword>
<sequence length="617" mass="63604">MASILPQVRGFAEAVAPHAEVCTDSALLAERGRDYWGVGGVASALVRPRSCQTIAPIVALAAAHGVAIVPRGGASNCSGGMLPAPGQVLLDLSGLNRILDIDAQRRCARVEPGVINADLQTATAPYGLCFSPDPVSAPLSTVAGNIIENAGGPHALKYGVTYNHVLSVEVVLPDGSVRTFAADDEGPDLLGLFIGSEGTLGIITEATVALRPVAAVTHSLMGAFATARAAADTIAAIIATGVVPAALEWLDRAGIAGLEQFYDTGYPLDADSIVLIDVDGTAAEVRRDQAVVERVLRQRATEVRIAETADDRAALWFGRLNAPNSVVQSGKGFFIGDVTVPRDRIPEMQEAIQATAERHRDGLLFIAVCGHAGDGDLHPTTFFDKDNPLAPGALVAANNEIIDAALRLGGTITGEHGVGTEKIEFMSKRFTPVEIAAQRAVKAAFDPAGLLNPGVMLPVRAAGEPDTPVFGAAVYDALTGRLPHNTSAALTTGGNTDISVNLGNLSLVVGAEATVASVGSFLREHGASCAAIPPTGGERTVGALVATAAGAERDAIRHALLGIDVAIIDGGRPARFGAETRKDVAGYDVKRLFVGAHGAYGALVALIFTITVQVADI</sequence>
<feature type="domain" description="FAD-binding PCMH-type" evidence="5">
    <location>
        <begin position="38"/>
        <end position="213"/>
    </location>
</feature>
<keyword evidence="7" id="KW-1185">Reference proteome</keyword>
<evidence type="ECO:0000256" key="2">
    <source>
        <dbReference type="ARBA" id="ARBA00022630"/>
    </source>
</evidence>
<keyword evidence="2" id="KW-0285">Flavoprotein</keyword>
<evidence type="ECO:0000256" key="4">
    <source>
        <dbReference type="ARBA" id="ARBA00023002"/>
    </source>
</evidence>
<dbReference type="EC" id="1.1.-.-" evidence="6"/>
<dbReference type="OrthoDB" id="9811557at2"/>
<dbReference type="PANTHER" id="PTHR42934:SF2">
    <property type="entry name" value="GLYCOLATE OXIDASE SUBUNIT GLCD"/>
    <property type="match status" value="1"/>
</dbReference>
<gene>
    <name evidence="6" type="ORF">NCTC10821_02026</name>
</gene>
<dbReference type="SUPFAM" id="SSF56176">
    <property type="entry name" value="FAD-binding/transporter-associated domain-like"/>
    <property type="match status" value="2"/>
</dbReference>
<proteinExistence type="predicted"/>
<organism evidence="6 7">
    <name type="scientific">Mycolicibacterium tokaiense</name>
    <dbReference type="NCBI Taxonomy" id="39695"/>
    <lineage>
        <taxon>Bacteria</taxon>
        <taxon>Bacillati</taxon>
        <taxon>Actinomycetota</taxon>
        <taxon>Actinomycetes</taxon>
        <taxon>Mycobacteriales</taxon>
        <taxon>Mycobacteriaceae</taxon>
        <taxon>Mycolicibacterium</taxon>
    </lineage>
</organism>